<dbReference type="STRING" id="413434.SAMN04488132_101280"/>
<dbReference type="Proteomes" id="UP000190888">
    <property type="component" value="Unassembled WGS sequence"/>
</dbReference>
<feature type="domain" description="2TM" evidence="2">
    <location>
        <begin position="16"/>
        <end position="88"/>
    </location>
</feature>
<evidence type="ECO:0000256" key="1">
    <source>
        <dbReference type="SAM" id="Phobius"/>
    </source>
</evidence>
<feature type="transmembrane region" description="Helical" evidence="1">
    <location>
        <begin position="48"/>
        <end position="68"/>
    </location>
</feature>
<dbReference type="AlphaFoldDB" id="A0A1T4JXF5"/>
<keyword evidence="1" id="KW-1133">Transmembrane helix</keyword>
<sequence>MTTQQQKDEMLWQMAKARVAFRWSACSYLLVNAMLVAIWFLTSDHANHYFWPIWPMMGWGLGLAFQYFRAYHGNGLAMTELEYEKLRQQNNQ</sequence>
<reference evidence="3 4" key="1">
    <citation type="submission" date="2017-02" db="EMBL/GenBank/DDBJ databases">
        <authorList>
            <person name="Peterson S.W."/>
        </authorList>
    </citation>
    <scope>NUCLEOTIDE SEQUENCE [LARGE SCALE GENOMIC DNA]</scope>
    <source>
        <strain evidence="3 4">DSM 22335</strain>
    </source>
</reference>
<dbReference type="RefSeq" id="WP_078829625.1">
    <property type="nucleotide sequence ID" value="NZ_FUWH01000001.1"/>
</dbReference>
<evidence type="ECO:0000313" key="3">
    <source>
        <dbReference type="EMBL" id="SJZ34808.1"/>
    </source>
</evidence>
<dbReference type="OrthoDB" id="8965954at2"/>
<keyword evidence="1" id="KW-0812">Transmembrane</keyword>
<organism evidence="3 4">
    <name type="scientific">Sediminibacterium ginsengisoli</name>
    <dbReference type="NCBI Taxonomy" id="413434"/>
    <lineage>
        <taxon>Bacteria</taxon>
        <taxon>Pseudomonadati</taxon>
        <taxon>Bacteroidota</taxon>
        <taxon>Chitinophagia</taxon>
        <taxon>Chitinophagales</taxon>
        <taxon>Chitinophagaceae</taxon>
        <taxon>Sediminibacterium</taxon>
    </lineage>
</organism>
<name>A0A1T4JXF5_9BACT</name>
<dbReference type="EMBL" id="FUWH01000001">
    <property type="protein sequence ID" value="SJZ34808.1"/>
    <property type="molecule type" value="Genomic_DNA"/>
</dbReference>
<accession>A0A1T4JXF5</accession>
<evidence type="ECO:0000259" key="2">
    <source>
        <dbReference type="Pfam" id="PF13239"/>
    </source>
</evidence>
<keyword evidence="4" id="KW-1185">Reference proteome</keyword>
<dbReference type="InterPro" id="IPR025698">
    <property type="entry name" value="2TM_dom"/>
</dbReference>
<proteinExistence type="predicted"/>
<feature type="transmembrane region" description="Helical" evidence="1">
    <location>
        <begin position="20"/>
        <end position="42"/>
    </location>
</feature>
<evidence type="ECO:0000313" key="4">
    <source>
        <dbReference type="Proteomes" id="UP000190888"/>
    </source>
</evidence>
<protein>
    <submittedName>
        <fullName evidence="3">2TM domain-containing protein</fullName>
    </submittedName>
</protein>
<gene>
    <name evidence="3" type="ORF">SAMN04488132_101280</name>
</gene>
<keyword evidence="1" id="KW-0472">Membrane</keyword>
<dbReference type="Pfam" id="PF13239">
    <property type="entry name" value="2TM"/>
    <property type="match status" value="1"/>
</dbReference>